<keyword evidence="2" id="KW-0812">Transmembrane</keyword>
<evidence type="ECO:0000313" key="4">
    <source>
        <dbReference type="EMBL" id="MBA5778593.1"/>
    </source>
</evidence>
<dbReference type="InterPro" id="IPR003848">
    <property type="entry name" value="DUF218"/>
</dbReference>
<proteinExistence type="predicted"/>
<evidence type="ECO:0000313" key="5">
    <source>
        <dbReference type="Proteomes" id="UP000541109"/>
    </source>
</evidence>
<organism evidence="4 5">
    <name type="scientific">Stappia albiluteola</name>
    <dbReference type="NCBI Taxonomy" id="2758565"/>
    <lineage>
        <taxon>Bacteria</taxon>
        <taxon>Pseudomonadati</taxon>
        <taxon>Pseudomonadota</taxon>
        <taxon>Alphaproteobacteria</taxon>
        <taxon>Hyphomicrobiales</taxon>
        <taxon>Stappiaceae</taxon>
        <taxon>Stappia</taxon>
    </lineage>
</organism>
<feature type="domain" description="DUF218" evidence="3">
    <location>
        <begin position="78"/>
        <end position="217"/>
    </location>
</feature>
<keyword evidence="2" id="KW-0472">Membrane</keyword>
<dbReference type="GO" id="GO:0005886">
    <property type="term" value="C:plasma membrane"/>
    <property type="evidence" value="ECO:0007669"/>
    <property type="project" value="TreeGrafter"/>
</dbReference>
<evidence type="ECO:0000259" key="3">
    <source>
        <dbReference type="Pfam" id="PF02698"/>
    </source>
</evidence>
<dbReference type="InterPro" id="IPR051599">
    <property type="entry name" value="Cell_Envelope_Assoc"/>
</dbReference>
<dbReference type="AlphaFoldDB" id="A0A839AFU8"/>
<gene>
    <name evidence="4" type="ORF">H2509_15800</name>
</gene>
<keyword evidence="2" id="KW-1133">Transmembrane helix</keyword>
<dbReference type="Pfam" id="PF02698">
    <property type="entry name" value="DUF218"/>
    <property type="match status" value="1"/>
</dbReference>
<dbReference type="PANTHER" id="PTHR30336">
    <property type="entry name" value="INNER MEMBRANE PROTEIN, PROBABLE PERMEASE"/>
    <property type="match status" value="1"/>
</dbReference>
<dbReference type="InterPro" id="IPR014729">
    <property type="entry name" value="Rossmann-like_a/b/a_fold"/>
</dbReference>
<dbReference type="Gene3D" id="3.40.50.620">
    <property type="entry name" value="HUPs"/>
    <property type="match status" value="1"/>
</dbReference>
<evidence type="ECO:0000256" key="2">
    <source>
        <dbReference type="SAM" id="Phobius"/>
    </source>
</evidence>
<dbReference type="Proteomes" id="UP000541109">
    <property type="component" value="Unassembled WGS sequence"/>
</dbReference>
<accession>A0A839AFU8</accession>
<sequence length="243" mass="26036">MADQNATTAPMEAADPAERAAGGDCVIARPSPGRKRPRKRVILPVLASTLAAFLLIANFLHFANSVVGARLPDSVFSDAIVVLTGGSDRISQALGLLKEGQARRLLISGVHPATTPEQIVRSTAADPDLFACCVDLDRKALNTTENAAETAKWAQEKGFSSLLVVTSAYHMPRSLLELQTAMPSAKLIPYPVVRENLDMGHWYLDPATTQLLLREYVKYTVAWLRTGAKVQGSAAAATAQVSD</sequence>
<reference evidence="4 5" key="1">
    <citation type="submission" date="2020-07" db="EMBL/GenBank/DDBJ databases">
        <title>Stappia sp., F7233, whole genome shotgun sequencing project.</title>
        <authorList>
            <person name="Jiang S."/>
            <person name="Liu Z.W."/>
            <person name="Du Z.J."/>
        </authorList>
    </citation>
    <scope>NUCLEOTIDE SEQUENCE [LARGE SCALE GENOMIC DNA]</scope>
    <source>
        <strain evidence="4 5">F7233</strain>
    </source>
</reference>
<name>A0A839AFU8_9HYPH</name>
<dbReference type="GO" id="GO:0043164">
    <property type="term" value="P:Gram-negative-bacterium-type cell wall biogenesis"/>
    <property type="evidence" value="ECO:0007669"/>
    <property type="project" value="TreeGrafter"/>
</dbReference>
<feature type="region of interest" description="Disordered" evidence="1">
    <location>
        <begin position="1"/>
        <end position="35"/>
    </location>
</feature>
<dbReference type="CDD" id="cd06259">
    <property type="entry name" value="YdcF-like"/>
    <property type="match status" value="1"/>
</dbReference>
<feature type="transmembrane region" description="Helical" evidence="2">
    <location>
        <begin position="41"/>
        <end position="63"/>
    </location>
</feature>
<protein>
    <submittedName>
        <fullName evidence="4">YdcF family protein</fullName>
    </submittedName>
</protein>
<dbReference type="RefSeq" id="WP_182167021.1">
    <property type="nucleotide sequence ID" value="NZ_JACFXV010000063.1"/>
</dbReference>
<dbReference type="PANTHER" id="PTHR30336:SF4">
    <property type="entry name" value="ENVELOPE BIOGENESIS FACTOR ELYC"/>
    <property type="match status" value="1"/>
</dbReference>
<dbReference type="GO" id="GO:0000270">
    <property type="term" value="P:peptidoglycan metabolic process"/>
    <property type="evidence" value="ECO:0007669"/>
    <property type="project" value="TreeGrafter"/>
</dbReference>
<comment type="caution">
    <text evidence="4">The sequence shown here is derived from an EMBL/GenBank/DDBJ whole genome shotgun (WGS) entry which is preliminary data.</text>
</comment>
<keyword evidence="5" id="KW-1185">Reference proteome</keyword>
<evidence type="ECO:0000256" key="1">
    <source>
        <dbReference type="SAM" id="MobiDB-lite"/>
    </source>
</evidence>
<dbReference type="EMBL" id="JACFXV010000063">
    <property type="protein sequence ID" value="MBA5778593.1"/>
    <property type="molecule type" value="Genomic_DNA"/>
</dbReference>